<evidence type="ECO:0000313" key="1">
    <source>
        <dbReference type="EMBL" id="GLX84199.1"/>
    </source>
</evidence>
<name>A0ABQ6H9R4_9GAMM</name>
<dbReference type="Proteomes" id="UP001157134">
    <property type="component" value="Unassembled WGS sequence"/>
</dbReference>
<organism evidence="1 2">
    <name type="scientific">Thalassotalea loyana</name>
    <dbReference type="NCBI Taxonomy" id="280483"/>
    <lineage>
        <taxon>Bacteria</taxon>
        <taxon>Pseudomonadati</taxon>
        <taxon>Pseudomonadota</taxon>
        <taxon>Gammaproteobacteria</taxon>
        <taxon>Alteromonadales</taxon>
        <taxon>Colwelliaceae</taxon>
        <taxon>Thalassotalea</taxon>
    </lineage>
</organism>
<protein>
    <recommendedName>
        <fullName evidence="3">Solute-binding protein family 3/N-terminal domain-containing protein</fullName>
    </recommendedName>
</protein>
<evidence type="ECO:0000313" key="2">
    <source>
        <dbReference type="Proteomes" id="UP001157134"/>
    </source>
</evidence>
<comment type="caution">
    <text evidence="1">The sequence shown here is derived from an EMBL/GenBank/DDBJ whole genome shotgun (WGS) entry which is preliminary data.</text>
</comment>
<keyword evidence="2" id="KW-1185">Reference proteome</keyword>
<reference evidence="1 2" key="1">
    <citation type="submission" date="2023-03" db="EMBL/GenBank/DDBJ databases">
        <title>Thalassotalea loyana LMG 22536T draft genome sequence.</title>
        <authorList>
            <person name="Sawabe T."/>
        </authorList>
    </citation>
    <scope>NUCLEOTIDE SEQUENCE [LARGE SCALE GENOMIC DNA]</scope>
    <source>
        <strain evidence="1 2">LMG 22536</strain>
    </source>
</reference>
<evidence type="ECO:0008006" key="3">
    <source>
        <dbReference type="Google" id="ProtNLM"/>
    </source>
</evidence>
<sequence>MRRFLYLWLFGLLISWNSLSKNIIIAGQQSSEDTAHAYFVELLNLALAKTRDNSPYQNVIILDSGQTTQGRAIKLLQENIINVYWTGSNKTRESIMLPIKVPLFKGLLGYRISIIKQQDLLDFTNISEARLKQKIACQGEHWPDSDILEANGYHVLRVARFDLMFKMLVQGRCDYFPRAIYEGYGELEKAKLKYPNLVIYDETILQYPFPMYFFTSRDNIELAMQIETGLLKALEDGSLQRLMENHSTTLGIFPLSQWRDRQYFHLVNDSLPDVSQFIGTPLWLTLHPQ</sequence>
<accession>A0ABQ6H9R4</accession>
<gene>
    <name evidence="1" type="ORF">tloyanaT_04510</name>
</gene>
<dbReference type="SUPFAM" id="SSF53850">
    <property type="entry name" value="Periplasmic binding protein-like II"/>
    <property type="match status" value="1"/>
</dbReference>
<proteinExistence type="predicted"/>
<dbReference type="EMBL" id="BSSV01000001">
    <property type="protein sequence ID" value="GLX84199.1"/>
    <property type="molecule type" value="Genomic_DNA"/>
</dbReference>
<dbReference type="RefSeq" id="WP_284295744.1">
    <property type="nucleotide sequence ID" value="NZ_BSSV01000001.1"/>
</dbReference>